<evidence type="ECO:0000313" key="8">
    <source>
        <dbReference type="Proteomes" id="UP000198824"/>
    </source>
</evidence>
<keyword evidence="5" id="KW-1133">Transmembrane helix</keyword>
<dbReference type="STRING" id="1166337.SAMN05192580_1228"/>
<dbReference type="PANTHER" id="PTHR44196">
    <property type="entry name" value="DEHYDROGENASE/REDUCTASE SDR FAMILY MEMBER 7B"/>
    <property type="match status" value="1"/>
</dbReference>
<feature type="region of interest" description="Disordered" evidence="4">
    <location>
        <begin position="262"/>
        <end position="294"/>
    </location>
</feature>
<evidence type="ECO:0000256" key="2">
    <source>
        <dbReference type="ARBA" id="ARBA00023002"/>
    </source>
</evidence>
<dbReference type="PANTHER" id="PTHR44196:SF1">
    <property type="entry name" value="DEHYDROGENASE_REDUCTASE SDR FAMILY MEMBER 7B"/>
    <property type="match status" value="1"/>
</dbReference>
<feature type="compositionally biased region" description="Basic and acidic residues" evidence="4">
    <location>
        <begin position="271"/>
        <end position="292"/>
    </location>
</feature>
<dbReference type="PRINTS" id="PR00080">
    <property type="entry name" value="SDRFAMILY"/>
</dbReference>
<dbReference type="SUPFAM" id="SSF51735">
    <property type="entry name" value="NAD(P)-binding Rossmann-fold domains"/>
    <property type="match status" value="1"/>
</dbReference>
<name>A0A1I6K1N0_9SPHN</name>
<gene>
    <name evidence="7" type="ORF">SAMN05192580_1228</name>
</gene>
<evidence type="ECO:0000259" key="6">
    <source>
        <dbReference type="SMART" id="SM00822"/>
    </source>
</evidence>
<reference evidence="7 8" key="1">
    <citation type="submission" date="2016-10" db="EMBL/GenBank/DDBJ databases">
        <authorList>
            <person name="de Groot N.N."/>
        </authorList>
    </citation>
    <scope>NUCLEOTIDE SEQUENCE [LARGE SCALE GENOMIC DNA]</scope>
    <source>
        <strain evidence="7 8">S5-249</strain>
    </source>
</reference>
<keyword evidence="2" id="KW-0560">Oxidoreductase</keyword>
<organism evidence="7 8">
    <name type="scientific">Sphingomonas jatrophae</name>
    <dbReference type="NCBI Taxonomy" id="1166337"/>
    <lineage>
        <taxon>Bacteria</taxon>
        <taxon>Pseudomonadati</taxon>
        <taxon>Pseudomonadota</taxon>
        <taxon>Alphaproteobacteria</taxon>
        <taxon>Sphingomonadales</taxon>
        <taxon>Sphingomonadaceae</taxon>
        <taxon>Sphingomonas</taxon>
    </lineage>
</organism>
<evidence type="ECO:0000256" key="3">
    <source>
        <dbReference type="RuleBase" id="RU000363"/>
    </source>
</evidence>
<accession>A0A1I6K1N0</accession>
<dbReference type="AlphaFoldDB" id="A0A1I6K1N0"/>
<dbReference type="InterPro" id="IPR020904">
    <property type="entry name" value="Sc_DH/Rdtase_CS"/>
</dbReference>
<feature type="domain" description="Ketoreductase" evidence="6">
    <location>
        <begin position="9"/>
        <end position="147"/>
    </location>
</feature>
<dbReference type="PRINTS" id="PR00081">
    <property type="entry name" value="GDHRDH"/>
</dbReference>
<dbReference type="EMBL" id="FOZG01000001">
    <property type="protein sequence ID" value="SFR85165.1"/>
    <property type="molecule type" value="Genomic_DNA"/>
</dbReference>
<comment type="similarity">
    <text evidence="1 3">Belongs to the short-chain dehydrogenases/reductases (SDR) family.</text>
</comment>
<dbReference type="Proteomes" id="UP000198824">
    <property type="component" value="Unassembled WGS sequence"/>
</dbReference>
<dbReference type="GO" id="GO:0016491">
    <property type="term" value="F:oxidoreductase activity"/>
    <property type="evidence" value="ECO:0007669"/>
    <property type="project" value="UniProtKB-KW"/>
</dbReference>
<dbReference type="InterPro" id="IPR036291">
    <property type="entry name" value="NAD(P)-bd_dom_sf"/>
</dbReference>
<evidence type="ECO:0000256" key="5">
    <source>
        <dbReference type="SAM" id="Phobius"/>
    </source>
</evidence>
<dbReference type="PROSITE" id="PS00061">
    <property type="entry name" value="ADH_SHORT"/>
    <property type="match status" value="1"/>
</dbReference>
<evidence type="ECO:0000256" key="4">
    <source>
        <dbReference type="SAM" id="MobiDB-lite"/>
    </source>
</evidence>
<dbReference type="InterPro" id="IPR002347">
    <property type="entry name" value="SDR_fam"/>
</dbReference>
<dbReference type="NCBIfam" id="NF005495">
    <property type="entry name" value="PRK07109.1"/>
    <property type="match status" value="1"/>
</dbReference>
<proteinExistence type="inferred from homology"/>
<dbReference type="Pfam" id="PF00106">
    <property type="entry name" value="adh_short"/>
    <property type="match status" value="1"/>
</dbReference>
<keyword evidence="5" id="KW-0812">Transmembrane</keyword>
<feature type="transmembrane region" description="Helical" evidence="5">
    <location>
        <begin position="310"/>
        <end position="328"/>
    </location>
</feature>
<sequence length="333" mass="35281">MRLKPIREQVIVVTGATSGNGLAIAEAAAAQGAAVVLAARNETALTTVKTRIEAAGGRAAICVADVADEAAVERIAQTAIDTFGRFDSWVNNAAAATYGTLEQVPVADHRRVIDVNYFGVLYGSLIAARHLRGRGGAIINIGSVLGDRAILQQGPYCAAKHAVQGMTDALRMELEREQAGISVTLIKPGPIHTLFPEHARNYMDAPPRLPPPLYHPDVVADAVLFACAHPKRELYVGGGGLLSSVMGQLAPRLTDKAMEAFGTPAQQKPGDPGDPHRRDNLYEPRADGEKRGSQNVFVRRSSLALQLQKWPGLIGLAAAAAALTVGALSSRRR</sequence>
<dbReference type="OrthoDB" id="9781689at2"/>
<keyword evidence="5" id="KW-0472">Membrane</keyword>
<protein>
    <submittedName>
        <fullName evidence="7">Short-chain dehydrogenase</fullName>
    </submittedName>
</protein>
<evidence type="ECO:0000313" key="7">
    <source>
        <dbReference type="EMBL" id="SFR85165.1"/>
    </source>
</evidence>
<dbReference type="GO" id="GO:0016020">
    <property type="term" value="C:membrane"/>
    <property type="evidence" value="ECO:0007669"/>
    <property type="project" value="TreeGrafter"/>
</dbReference>
<dbReference type="Gene3D" id="3.40.50.720">
    <property type="entry name" value="NAD(P)-binding Rossmann-like Domain"/>
    <property type="match status" value="1"/>
</dbReference>
<dbReference type="InterPro" id="IPR057326">
    <property type="entry name" value="KR_dom"/>
</dbReference>
<dbReference type="SMART" id="SM00822">
    <property type="entry name" value="PKS_KR"/>
    <property type="match status" value="1"/>
</dbReference>
<evidence type="ECO:0000256" key="1">
    <source>
        <dbReference type="ARBA" id="ARBA00006484"/>
    </source>
</evidence>
<keyword evidence="8" id="KW-1185">Reference proteome</keyword>